<evidence type="ECO:0000259" key="7">
    <source>
        <dbReference type="Pfam" id="PF01432"/>
    </source>
</evidence>
<dbReference type="InterPro" id="IPR013647">
    <property type="entry name" value="OligopepF_N_dom"/>
</dbReference>
<dbReference type="GO" id="GO:0046872">
    <property type="term" value="F:metal ion binding"/>
    <property type="evidence" value="ECO:0007669"/>
    <property type="project" value="UniProtKB-KW"/>
</dbReference>
<accession>A0A8T4GYU2</accession>
<dbReference type="AlphaFoldDB" id="A0A8T4GYU2"/>
<sequence>MSTVPEREDIDEAYKWDLESIFPDEAAWQEAYDDVEDRIDDLRAYEGRATENAETLAELLTEYEDVMRDVAKVAAYASLRSSEDTRNQEYQAINAKAESLRSEASSATSFLEPELQELDWDEVEAMMEEEPDLKEYEHFFDDALRMKPHTRSAEVEELLADLSEITSAPSDIYGMLSNADLTFPTVEKPDGEEVEITQSNFTTLLKHEDREFRREVYEQYYETWDDYRNSVGTSLQNSVKKDVKVAEARNYDTAREAALDDTNVPTEVYDNLVDTVHDNLDYLQRHADLKRQALDVDELGMEDLYMSLTGEEGPDITYEQAKEWIVEAVEPLGPEYQAQMEQGLENRWVDVYENRGKRSGAFSSGTYDTQPFILMNYQDDISSLFTLAHELGHSMHSELAAEKQPWQYSNYEIFVAEVASTVNETLLTHYLLENVDDEEIRVHALDQYLERIRSTLYRQTMFADFEQRVHTRAEEGKPLTPDAFDEVYGDLKAEFYANADVDDLIAKEWMRIPHFYYNFYVYQYSTGISAAVAIVEQIREEGEPAAQAYRDALAAGGVEYPIDVLEIAGIDMTSPEPIESALSAYGERLEDAADLLDLE</sequence>
<dbReference type="Pfam" id="PF08439">
    <property type="entry name" value="Peptidase_M3_N"/>
    <property type="match status" value="1"/>
</dbReference>
<evidence type="ECO:0000259" key="8">
    <source>
        <dbReference type="Pfam" id="PF08439"/>
    </source>
</evidence>
<protein>
    <submittedName>
        <fullName evidence="9">Oligoendopeptidase F</fullName>
        <ecNumber evidence="9">3.4.24.-</ecNumber>
    </submittedName>
</protein>
<evidence type="ECO:0000256" key="4">
    <source>
        <dbReference type="ARBA" id="ARBA00022801"/>
    </source>
</evidence>
<dbReference type="EC" id="3.4.24.-" evidence="9"/>
<dbReference type="RefSeq" id="WP_209490556.1">
    <property type="nucleotide sequence ID" value="NZ_JAGGLC010000001.1"/>
</dbReference>
<dbReference type="EMBL" id="JAGGLC010000001">
    <property type="protein sequence ID" value="MBP1986288.1"/>
    <property type="molecule type" value="Genomic_DNA"/>
</dbReference>
<name>A0A8T4GYU2_9EURY</name>
<keyword evidence="5" id="KW-0862">Zinc</keyword>
<dbReference type="PANTHER" id="PTHR11804:SF84">
    <property type="entry name" value="SACCHAROLYSIN"/>
    <property type="match status" value="1"/>
</dbReference>
<evidence type="ECO:0000313" key="9">
    <source>
        <dbReference type="EMBL" id="MBP1986288.1"/>
    </source>
</evidence>
<evidence type="ECO:0000256" key="2">
    <source>
        <dbReference type="ARBA" id="ARBA00022670"/>
    </source>
</evidence>
<dbReference type="InterPro" id="IPR045090">
    <property type="entry name" value="Pept_M3A_M3B"/>
</dbReference>
<keyword evidence="4 9" id="KW-0378">Hydrolase</keyword>
<feature type="domain" description="Peptidase M3A/M3B catalytic" evidence="7">
    <location>
        <begin position="204"/>
        <end position="582"/>
    </location>
</feature>
<dbReference type="Pfam" id="PF01432">
    <property type="entry name" value="Peptidase_M3"/>
    <property type="match status" value="1"/>
</dbReference>
<dbReference type="Gene3D" id="1.20.140.70">
    <property type="entry name" value="Oligopeptidase f, N-terminal domain"/>
    <property type="match status" value="1"/>
</dbReference>
<dbReference type="Gene3D" id="1.10.1370.20">
    <property type="entry name" value="Oligoendopeptidase f, C-terminal domain"/>
    <property type="match status" value="1"/>
</dbReference>
<evidence type="ECO:0000256" key="5">
    <source>
        <dbReference type="ARBA" id="ARBA00022833"/>
    </source>
</evidence>
<evidence type="ECO:0000256" key="1">
    <source>
        <dbReference type="ARBA" id="ARBA00001947"/>
    </source>
</evidence>
<keyword evidence="10" id="KW-1185">Reference proteome</keyword>
<dbReference type="NCBIfam" id="TIGR00181">
    <property type="entry name" value="pepF"/>
    <property type="match status" value="1"/>
</dbReference>
<reference evidence="9" key="1">
    <citation type="submission" date="2021-03" db="EMBL/GenBank/DDBJ databases">
        <title>Genomic Encyclopedia of Type Strains, Phase IV (KMG-IV): sequencing the most valuable type-strain genomes for metagenomic binning, comparative biology and taxonomic classification.</title>
        <authorList>
            <person name="Goeker M."/>
        </authorList>
    </citation>
    <scope>NUCLEOTIDE SEQUENCE</scope>
    <source>
        <strain evidence="9">DSM 26232</strain>
    </source>
</reference>
<dbReference type="GO" id="GO:0004222">
    <property type="term" value="F:metalloendopeptidase activity"/>
    <property type="evidence" value="ECO:0007669"/>
    <property type="project" value="InterPro"/>
</dbReference>
<dbReference type="PANTHER" id="PTHR11804">
    <property type="entry name" value="PROTEASE M3 THIMET OLIGOPEPTIDASE-RELATED"/>
    <property type="match status" value="1"/>
</dbReference>
<dbReference type="CDD" id="cd09608">
    <property type="entry name" value="M3B_PepF"/>
    <property type="match status" value="1"/>
</dbReference>
<dbReference type="SUPFAM" id="SSF55486">
    <property type="entry name" value="Metalloproteases ('zincins'), catalytic domain"/>
    <property type="match status" value="1"/>
</dbReference>
<dbReference type="InterPro" id="IPR001567">
    <property type="entry name" value="Pept_M3A_M3B_dom"/>
</dbReference>
<dbReference type="GO" id="GO:0006518">
    <property type="term" value="P:peptide metabolic process"/>
    <property type="evidence" value="ECO:0007669"/>
    <property type="project" value="TreeGrafter"/>
</dbReference>
<dbReference type="GO" id="GO:0006508">
    <property type="term" value="P:proteolysis"/>
    <property type="evidence" value="ECO:0007669"/>
    <property type="project" value="UniProtKB-KW"/>
</dbReference>
<evidence type="ECO:0000256" key="6">
    <source>
        <dbReference type="ARBA" id="ARBA00023049"/>
    </source>
</evidence>
<dbReference type="Gene3D" id="1.10.287.830">
    <property type="entry name" value="putative peptidase helix hairpin domain like"/>
    <property type="match status" value="1"/>
</dbReference>
<dbReference type="InterPro" id="IPR042088">
    <property type="entry name" value="OligoPept_F_C"/>
</dbReference>
<comment type="cofactor">
    <cofactor evidence="1">
        <name>Zn(2+)</name>
        <dbReference type="ChEBI" id="CHEBI:29105"/>
    </cofactor>
</comment>
<dbReference type="Proteomes" id="UP000823736">
    <property type="component" value="Unassembled WGS sequence"/>
</dbReference>
<dbReference type="OrthoDB" id="275607at2157"/>
<feature type="domain" description="Oligopeptidase F N-terminal" evidence="8">
    <location>
        <begin position="114"/>
        <end position="183"/>
    </location>
</feature>
<proteinExistence type="predicted"/>
<keyword evidence="2" id="KW-0645">Protease</keyword>
<evidence type="ECO:0000256" key="3">
    <source>
        <dbReference type="ARBA" id="ARBA00022723"/>
    </source>
</evidence>
<keyword evidence="3" id="KW-0479">Metal-binding</keyword>
<evidence type="ECO:0000313" key="10">
    <source>
        <dbReference type="Proteomes" id="UP000823736"/>
    </source>
</evidence>
<comment type="caution">
    <text evidence="9">The sequence shown here is derived from an EMBL/GenBank/DDBJ whole genome shotgun (WGS) entry which is preliminary data.</text>
</comment>
<organism evidence="9 10">
    <name type="scientific">Halolamina salifodinae</name>
    <dbReference type="NCBI Taxonomy" id="1202767"/>
    <lineage>
        <taxon>Archaea</taxon>
        <taxon>Methanobacteriati</taxon>
        <taxon>Methanobacteriota</taxon>
        <taxon>Stenosarchaea group</taxon>
        <taxon>Halobacteria</taxon>
        <taxon>Halobacteriales</taxon>
        <taxon>Haloferacaceae</taxon>
    </lineage>
</organism>
<gene>
    <name evidence="9" type="ORF">J2753_000761</name>
</gene>
<dbReference type="InterPro" id="IPR004438">
    <property type="entry name" value="Peptidase_M3B"/>
</dbReference>
<keyword evidence="6" id="KW-0482">Metalloprotease</keyword>